<evidence type="ECO:0000256" key="2">
    <source>
        <dbReference type="ARBA" id="ARBA00009399"/>
    </source>
</evidence>
<dbReference type="GO" id="GO:0005886">
    <property type="term" value="C:plasma membrane"/>
    <property type="evidence" value="ECO:0007669"/>
    <property type="project" value="TreeGrafter"/>
</dbReference>
<keyword evidence="5 6" id="KW-0472">Membrane</keyword>
<protein>
    <submittedName>
        <fullName evidence="8">GtrA family protein</fullName>
    </submittedName>
</protein>
<comment type="subcellular location">
    <subcellularLocation>
        <location evidence="1">Membrane</location>
        <topology evidence="1">Multi-pass membrane protein</topology>
    </subcellularLocation>
</comment>
<keyword evidence="9" id="KW-1185">Reference proteome</keyword>
<evidence type="ECO:0000256" key="1">
    <source>
        <dbReference type="ARBA" id="ARBA00004141"/>
    </source>
</evidence>
<feature type="transmembrane region" description="Helical" evidence="6">
    <location>
        <begin position="12"/>
        <end position="34"/>
    </location>
</feature>
<dbReference type="InterPro" id="IPR051401">
    <property type="entry name" value="GtrA_CellWall_Glycosyl"/>
</dbReference>
<dbReference type="Pfam" id="PF04138">
    <property type="entry name" value="GtrA_DPMS_TM"/>
    <property type="match status" value="1"/>
</dbReference>
<sequence length="138" mass="15547">MNRRTELLKLIKYGLVGAMNTGVDFIVFCILVYGVGWGTVGAQVLAYSAGLMNSYLLNRYWTFRTTHTQSKQSKQIIRFVVVNAISFASATLVLLALEQWGIHTVVAKMLSIAASLVLNYVGYRLWVFRKEPYNETMG</sequence>
<reference evidence="8" key="1">
    <citation type="submission" date="2023-03" db="EMBL/GenBank/DDBJ databases">
        <title>Andean soil-derived lignocellulolytic bacterial consortium as a source of novel taxa and putative plastic-active enzymes.</title>
        <authorList>
            <person name="Diaz-Garcia L."/>
            <person name="Chuvochina M."/>
            <person name="Feuerriegel G."/>
            <person name="Bunk B."/>
            <person name="Sproer C."/>
            <person name="Streit W.R."/>
            <person name="Rodriguez L.M."/>
            <person name="Overmann J."/>
            <person name="Jimenez D.J."/>
        </authorList>
    </citation>
    <scope>NUCLEOTIDE SEQUENCE</scope>
    <source>
        <strain evidence="8">MAG 2441</strain>
    </source>
</reference>
<name>A0AA95JAY5_9BACL</name>
<evidence type="ECO:0000256" key="5">
    <source>
        <dbReference type="ARBA" id="ARBA00023136"/>
    </source>
</evidence>
<evidence type="ECO:0000256" key="4">
    <source>
        <dbReference type="ARBA" id="ARBA00022989"/>
    </source>
</evidence>
<gene>
    <name evidence="8" type="ORF">P0Y55_12525</name>
</gene>
<dbReference type="EMBL" id="CP119317">
    <property type="protein sequence ID" value="WEK53406.1"/>
    <property type="molecule type" value="Genomic_DNA"/>
</dbReference>
<dbReference type="GO" id="GO:0000271">
    <property type="term" value="P:polysaccharide biosynthetic process"/>
    <property type="evidence" value="ECO:0007669"/>
    <property type="project" value="InterPro"/>
</dbReference>
<dbReference type="InterPro" id="IPR007267">
    <property type="entry name" value="GtrA_DPMS_TM"/>
</dbReference>
<accession>A0AA95JAY5</accession>
<feature type="transmembrane region" description="Helical" evidence="6">
    <location>
        <begin position="79"/>
        <end position="97"/>
    </location>
</feature>
<proteinExistence type="inferred from homology"/>
<dbReference type="PANTHER" id="PTHR38459">
    <property type="entry name" value="PROPHAGE BACTOPRENOL-LINKED GLUCOSE TRANSLOCASE HOMOLOG"/>
    <property type="match status" value="1"/>
</dbReference>
<feature type="transmembrane region" description="Helical" evidence="6">
    <location>
        <begin position="109"/>
        <end position="127"/>
    </location>
</feature>
<evidence type="ECO:0000313" key="8">
    <source>
        <dbReference type="EMBL" id="WEK53406.1"/>
    </source>
</evidence>
<evidence type="ECO:0000256" key="3">
    <source>
        <dbReference type="ARBA" id="ARBA00022692"/>
    </source>
</evidence>
<dbReference type="Proteomes" id="UP001178662">
    <property type="component" value="Chromosome"/>
</dbReference>
<evidence type="ECO:0000313" key="9">
    <source>
        <dbReference type="Proteomes" id="UP001178662"/>
    </source>
</evidence>
<comment type="similarity">
    <text evidence="2">Belongs to the GtrA family.</text>
</comment>
<feature type="domain" description="GtrA/DPMS transmembrane" evidence="7">
    <location>
        <begin position="12"/>
        <end position="128"/>
    </location>
</feature>
<evidence type="ECO:0000259" key="7">
    <source>
        <dbReference type="Pfam" id="PF04138"/>
    </source>
</evidence>
<keyword evidence="3 6" id="KW-0812">Transmembrane</keyword>
<organism evidence="8 9">
    <name type="scientific">Candidatus Cohnella colombiensis</name>
    <dbReference type="NCBI Taxonomy" id="3121368"/>
    <lineage>
        <taxon>Bacteria</taxon>
        <taxon>Bacillati</taxon>
        <taxon>Bacillota</taxon>
        <taxon>Bacilli</taxon>
        <taxon>Bacillales</taxon>
        <taxon>Paenibacillaceae</taxon>
        <taxon>Cohnella</taxon>
    </lineage>
</organism>
<keyword evidence="4 6" id="KW-1133">Transmembrane helix</keyword>
<evidence type="ECO:0000256" key="6">
    <source>
        <dbReference type="SAM" id="Phobius"/>
    </source>
</evidence>
<feature type="transmembrane region" description="Helical" evidence="6">
    <location>
        <begin position="40"/>
        <end position="58"/>
    </location>
</feature>
<dbReference type="AlphaFoldDB" id="A0AA95JAY5"/>
<dbReference type="PANTHER" id="PTHR38459:SF1">
    <property type="entry name" value="PROPHAGE BACTOPRENOL-LINKED GLUCOSE TRANSLOCASE HOMOLOG"/>
    <property type="match status" value="1"/>
</dbReference>